<organism evidence="2 3">
    <name type="scientific">Methylorubrum rhodinum</name>
    <dbReference type="NCBI Taxonomy" id="29428"/>
    <lineage>
        <taxon>Bacteria</taxon>
        <taxon>Pseudomonadati</taxon>
        <taxon>Pseudomonadota</taxon>
        <taxon>Alphaproteobacteria</taxon>
        <taxon>Hyphomicrobiales</taxon>
        <taxon>Methylobacteriaceae</taxon>
        <taxon>Methylorubrum</taxon>
    </lineage>
</organism>
<dbReference type="AlphaFoldDB" id="A0A840ZS35"/>
<gene>
    <name evidence="2" type="ORF">HNR00_004595</name>
</gene>
<dbReference type="Proteomes" id="UP000583454">
    <property type="component" value="Unassembled WGS sequence"/>
</dbReference>
<evidence type="ECO:0000313" key="3">
    <source>
        <dbReference type="Proteomes" id="UP000583454"/>
    </source>
</evidence>
<keyword evidence="3" id="KW-1185">Reference proteome</keyword>
<dbReference type="RefSeq" id="WP_183573308.1">
    <property type="nucleotide sequence ID" value="NZ_JACHOP010000029.1"/>
</dbReference>
<proteinExistence type="predicted"/>
<reference evidence="2 3" key="1">
    <citation type="submission" date="2020-08" db="EMBL/GenBank/DDBJ databases">
        <title>Genomic Encyclopedia of Type Strains, Phase IV (KMG-IV): sequencing the most valuable type-strain genomes for metagenomic binning, comparative biology and taxonomic classification.</title>
        <authorList>
            <person name="Goeker M."/>
        </authorList>
    </citation>
    <scope>NUCLEOTIDE SEQUENCE [LARGE SCALE GENOMIC DNA]</scope>
    <source>
        <strain evidence="2 3">DSM 2163</strain>
    </source>
</reference>
<feature type="region of interest" description="Disordered" evidence="1">
    <location>
        <begin position="1"/>
        <end position="53"/>
    </location>
</feature>
<comment type="caution">
    <text evidence="2">The sequence shown here is derived from an EMBL/GenBank/DDBJ whole genome shotgun (WGS) entry which is preliminary data.</text>
</comment>
<name>A0A840ZS35_9HYPH</name>
<evidence type="ECO:0000313" key="2">
    <source>
        <dbReference type="EMBL" id="MBB5759858.1"/>
    </source>
</evidence>
<accession>A0A840ZS35</accession>
<sequence>MDWPLRNVGGSGIAAVDPASGKGVEGAPDTDLEAGLPNQTDGAKVAIRAESPP</sequence>
<protein>
    <submittedName>
        <fullName evidence="2">Uncharacterized protein</fullName>
    </submittedName>
</protein>
<dbReference type="EMBL" id="JACHOP010000029">
    <property type="protein sequence ID" value="MBB5759858.1"/>
    <property type="molecule type" value="Genomic_DNA"/>
</dbReference>
<evidence type="ECO:0000256" key="1">
    <source>
        <dbReference type="SAM" id="MobiDB-lite"/>
    </source>
</evidence>